<keyword evidence="1" id="KW-1133">Transmembrane helix</keyword>
<dbReference type="EMBL" id="JAUSUC010000001">
    <property type="protein sequence ID" value="MDQ0213761.1"/>
    <property type="molecule type" value="Genomic_DNA"/>
</dbReference>
<organism evidence="2 3">
    <name type="scientific">Oikeobacillus pervagus</name>
    <dbReference type="NCBI Taxonomy" id="1325931"/>
    <lineage>
        <taxon>Bacteria</taxon>
        <taxon>Bacillati</taxon>
        <taxon>Bacillota</taxon>
        <taxon>Bacilli</taxon>
        <taxon>Bacillales</taxon>
        <taxon>Bacillaceae</taxon>
        <taxon>Oikeobacillus</taxon>
    </lineage>
</organism>
<dbReference type="AlphaFoldDB" id="A0AAJ1SYN8"/>
<evidence type="ECO:0000313" key="3">
    <source>
        <dbReference type="Proteomes" id="UP001237207"/>
    </source>
</evidence>
<feature type="transmembrane region" description="Helical" evidence="1">
    <location>
        <begin position="12"/>
        <end position="33"/>
    </location>
</feature>
<proteinExistence type="predicted"/>
<comment type="caution">
    <text evidence="2">The sequence shown here is derived from an EMBL/GenBank/DDBJ whole genome shotgun (WGS) entry which is preliminary data.</text>
</comment>
<dbReference type="Proteomes" id="UP001237207">
    <property type="component" value="Unassembled WGS sequence"/>
</dbReference>
<evidence type="ECO:0008006" key="4">
    <source>
        <dbReference type="Google" id="ProtNLM"/>
    </source>
</evidence>
<sequence>MVRSKMKILWQMFKVFILFTGCTTLFYYGMIWINQEYENYHRYEEPEGSAVKVYQSLNEDPPNWVDRLLLFYLDGE</sequence>
<evidence type="ECO:0000256" key="1">
    <source>
        <dbReference type="SAM" id="Phobius"/>
    </source>
</evidence>
<name>A0AAJ1SYN8_9BACI</name>
<accession>A0AAJ1SYN8</accession>
<dbReference type="InterPro" id="IPR025321">
    <property type="entry name" value="DUF4227"/>
</dbReference>
<reference evidence="2" key="1">
    <citation type="submission" date="2023-07" db="EMBL/GenBank/DDBJ databases">
        <title>Genomic Encyclopedia of Type Strains, Phase IV (KMG-IV): sequencing the most valuable type-strain genomes for metagenomic binning, comparative biology and taxonomic classification.</title>
        <authorList>
            <person name="Goeker M."/>
        </authorList>
    </citation>
    <scope>NUCLEOTIDE SEQUENCE</scope>
    <source>
        <strain evidence="2">DSM 23947</strain>
    </source>
</reference>
<keyword evidence="3" id="KW-1185">Reference proteome</keyword>
<dbReference type="Pfam" id="PF14004">
    <property type="entry name" value="DUF4227"/>
    <property type="match status" value="1"/>
</dbReference>
<gene>
    <name evidence="2" type="ORF">J2S13_000155</name>
</gene>
<keyword evidence="1" id="KW-0472">Membrane</keyword>
<protein>
    <recommendedName>
        <fullName evidence="4">DUF4227 family protein</fullName>
    </recommendedName>
</protein>
<evidence type="ECO:0000313" key="2">
    <source>
        <dbReference type="EMBL" id="MDQ0213761.1"/>
    </source>
</evidence>
<keyword evidence="1" id="KW-0812">Transmembrane</keyword>